<accession>A0AB39RDG3</accession>
<evidence type="ECO:0000313" key="1">
    <source>
        <dbReference type="EMBL" id="XDQ54177.1"/>
    </source>
</evidence>
<dbReference type="AlphaFoldDB" id="A0AB39RDG3"/>
<reference evidence="1" key="1">
    <citation type="submission" date="2024-07" db="EMBL/GenBank/DDBJ databases">
        <authorList>
            <person name="Yu S.T."/>
        </authorList>
    </citation>
    <scope>NUCLEOTIDE SEQUENCE</scope>
    <source>
        <strain evidence="1">R41</strain>
    </source>
</reference>
<dbReference type="RefSeq" id="WP_369247405.1">
    <property type="nucleotide sequence ID" value="NZ_CP163443.1"/>
</dbReference>
<dbReference type="EMBL" id="CP163443">
    <property type="protein sequence ID" value="XDQ54177.1"/>
    <property type="molecule type" value="Genomic_DNA"/>
</dbReference>
<name>A0AB39RDG3_9ACTN</name>
<gene>
    <name evidence="1" type="ORF">AB5J53_22145</name>
</gene>
<protein>
    <recommendedName>
        <fullName evidence="2">HNH endonuclease</fullName>
    </recommendedName>
</protein>
<proteinExistence type="predicted"/>
<evidence type="ECO:0008006" key="2">
    <source>
        <dbReference type="Google" id="ProtNLM"/>
    </source>
</evidence>
<sequence length="124" mass="14462">MGRTPIQFEGDYIAVSQEEYKRRAREPRFDYAHRVEYAAMGWANQIGHAEFPKGKLNEVLADKNGKSLSVNALNNHIRRAKGWGFVEPESNRRCLVLTECRVQKGNGDKFCEEHRVYPARRWRP</sequence>
<organism evidence="1">
    <name type="scientific">Streptomyces sp. R41</name>
    <dbReference type="NCBI Taxonomy" id="3238632"/>
    <lineage>
        <taxon>Bacteria</taxon>
        <taxon>Bacillati</taxon>
        <taxon>Actinomycetota</taxon>
        <taxon>Actinomycetes</taxon>
        <taxon>Kitasatosporales</taxon>
        <taxon>Streptomycetaceae</taxon>
        <taxon>Streptomyces</taxon>
    </lineage>
</organism>